<protein>
    <submittedName>
        <fullName evidence="1">Uncharacterized protein</fullName>
    </submittedName>
</protein>
<organism evidence="1 2">
    <name type="scientific">Nephila pilipes</name>
    <name type="common">Giant wood spider</name>
    <name type="synonym">Nephila maculata</name>
    <dbReference type="NCBI Taxonomy" id="299642"/>
    <lineage>
        <taxon>Eukaryota</taxon>
        <taxon>Metazoa</taxon>
        <taxon>Ecdysozoa</taxon>
        <taxon>Arthropoda</taxon>
        <taxon>Chelicerata</taxon>
        <taxon>Arachnida</taxon>
        <taxon>Araneae</taxon>
        <taxon>Araneomorphae</taxon>
        <taxon>Entelegynae</taxon>
        <taxon>Araneoidea</taxon>
        <taxon>Nephilidae</taxon>
        <taxon>Nephila</taxon>
    </lineage>
</organism>
<dbReference type="AlphaFoldDB" id="A0A8X6Q569"/>
<comment type="caution">
    <text evidence="1">The sequence shown here is derived from an EMBL/GenBank/DDBJ whole genome shotgun (WGS) entry which is preliminary data.</text>
</comment>
<evidence type="ECO:0000313" key="2">
    <source>
        <dbReference type="Proteomes" id="UP000887013"/>
    </source>
</evidence>
<accession>A0A8X6Q569</accession>
<name>A0A8X6Q569_NEPPI</name>
<reference evidence="1" key="1">
    <citation type="submission" date="2020-08" db="EMBL/GenBank/DDBJ databases">
        <title>Multicomponent nature underlies the extraordinary mechanical properties of spider dragline silk.</title>
        <authorList>
            <person name="Kono N."/>
            <person name="Nakamura H."/>
            <person name="Mori M."/>
            <person name="Yoshida Y."/>
            <person name="Ohtoshi R."/>
            <person name="Malay A.D."/>
            <person name="Moran D.A.P."/>
            <person name="Tomita M."/>
            <person name="Numata K."/>
            <person name="Arakawa K."/>
        </authorList>
    </citation>
    <scope>NUCLEOTIDE SEQUENCE</scope>
</reference>
<sequence length="106" mass="11511">MASKSVLEKHSTPSLDQGVLTADRLLPSHRTILHSHYYAERRLIEPNAQKSANKILIALLLLNGMATSPPSDVAEVCDVSGSCHVMREPVSSDAFEPSGPTWSEKS</sequence>
<keyword evidence="2" id="KW-1185">Reference proteome</keyword>
<proteinExistence type="predicted"/>
<gene>
    <name evidence="1" type="ORF">NPIL_549921</name>
</gene>
<dbReference type="EMBL" id="BMAW01122889">
    <property type="protein sequence ID" value="GFU00945.1"/>
    <property type="molecule type" value="Genomic_DNA"/>
</dbReference>
<evidence type="ECO:0000313" key="1">
    <source>
        <dbReference type="EMBL" id="GFU00945.1"/>
    </source>
</evidence>
<dbReference type="Proteomes" id="UP000887013">
    <property type="component" value="Unassembled WGS sequence"/>
</dbReference>